<keyword evidence="11" id="KW-1071">Ligand-gated ion channel</keyword>
<keyword evidence="7" id="KW-0406">Ion transport</keyword>
<keyword evidence="6 13" id="KW-1133">Transmembrane helix</keyword>
<name>A0A226F4G7_FOLCA</name>
<protein>
    <submittedName>
        <fullName evidence="16">Glutamate receptor ionotropic, kainate 4</fullName>
    </submittedName>
</protein>
<feature type="transmembrane region" description="Helical" evidence="13">
    <location>
        <begin position="372"/>
        <end position="391"/>
    </location>
</feature>
<evidence type="ECO:0000259" key="14">
    <source>
        <dbReference type="Pfam" id="PF00060"/>
    </source>
</evidence>
<dbReference type="PANTHER" id="PTHR42643:SF38">
    <property type="entry name" value="IONOTROPIC RECEPTOR 100A"/>
    <property type="match status" value="1"/>
</dbReference>
<keyword evidence="17" id="KW-1185">Reference proteome</keyword>
<dbReference type="Proteomes" id="UP000198287">
    <property type="component" value="Unassembled WGS sequence"/>
</dbReference>
<comment type="subcellular location">
    <subcellularLocation>
        <location evidence="1">Cell membrane</location>
        <topology evidence="1">Multi-pass membrane protein</topology>
    </subcellularLocation>
</comment>
<evidence type="ECO:0000256" key="5">
    <source>
        <dbReference type="ARBA" id="ARBA00022692"/>
    </source>
</evidence>
<dbReference type="InterPro" id="IPR019594">
    <property type="entry name" value="Glu/Gly-bd"/>
</dbReference>
<evidence type="ECO:0000256" key="1">
    <source>
        <dbReference type="ARBA" id="ARBA00004651"/>
    </source>
</evidence>
<keyword evidence="4" id="KW-1003">Cell membrane</keyword>
<gene>
    <name evidence="16" type="ORF">Fcan01_01742</name>
</gene>
<dbReference type="Gene3D" id="1.10.287.70">
    <property type="match status" value="1"/>
</dbReference>
<feature type="domain" description="Ionotropic glutamate receptor C-terminal" evidence="14">
    <location>
        <begin position="303"/>
        <end position="464"/>
    </location>
</feature>
<feature type="transmembrane region" description="Helical" evidence="13">
    <location>
        <begin position="305"/>
        <end position="322"/>
    </location>
</feature>
<accession>A0A226F4G7</accession>
<keyword evidence="3" id="KW-0813">Transport</keyword>
<feature type="domain" description="Ionotropic glutamate receptor L-glutamate and glycine-binding" evidence="15">
    <location>
        <begin position="209"/>
        <end position="273"/>
    </location>
</feature>
<dbReference type="GO" id="GO:0015276">
    <property type="term" value="F:ligand-gated monoatomic ion channel activity"/>
    <property type="evidence" value="ECO:0007669"/>
    <property type="project" value="InterPro"/>
</dbReference>
<evidence type="ECO:0000256" key="2">
    <source>
        <dbReference type="ARBA" id="ARBA00008685"/>
    </source>
</evidence>
<dbReference type="PANTHER" id="PTHR42643">
    <property type="entry name" value="IONOTROPIC RECEPTOR 20A-RELATED"/>
    <property type="match status" value="1"/>
</dbReference>
<dbReference type="SUPFAM" id="SSF53850">
    <property type="entry name" value="Periplasmic binding protein-like II"/>
    <property type="match status" value="1"/>
</dbReference>
<evidence type="ECO:0000256" key="3">
    <source>
        <dbReference type="ARBA" id="ARBA00022448"/>
    </source>
</evidence>
<evidence type="ECO:0000256" key="12">
    <source>
        <dbReference type="ARBA" id="ARBA00023303"/>
    </source>
</evidence>
<comment type="caution">
    <text evidence="16">The sequence shown here is derived from an EMBL/GenBank/DDBJ whole genome shotgun (WGS) entry which is preliminary data.</text>
</comment>
<evidence type="ECO:0000256" key="11">
    <source>
        <dbReference type="ARBA" id="ARBA00023286"/>
    </source>
</evidence>
<sequence length="642" mass="73565">MLNFTANSSPNNTLNKNNFTLDDRILIVSAEACSIPITTNNTSRSAVDLKLFVPRFYKRCLIVITPIIVRNLLLNNKDASIVNNMSCLYKQIFINLGHDYFIFLNMSPSLLIRNKSETVKHNLRRIKRMLFLDVNETFVQLSYTFCLYCLPKDTVQFVNLEETSQSKERYFPNHFSNLQNYVFRVTLSNGCSKQDEETITKNWREFYFLRMLGQKLNFSFHFIEKWQKFSYGVPTSNGAWSGIVGHIVSGHADLSGAVAMTWERNSVLEFTSSLFYIWLTFTTGGHKIDKSWDPVILRTFDQDSWRYLSFTFLGFAFVWTALKKISASTNNSIRKSGNSSAISFWQILEQMYFIFLGQPFNRSSRRCENTSAGVLVIIWSFACMIISTFFVSKLTQFLTCPLVTPPPSTFDELSLSDYAVEMHYTLKGGAGETYLSSDNASNVTKKLYEMSNRINESSSFVGCFLKGLISNRACIGYNVYVDLANEYYSAVTNNNLPGFTIAPDVNFFVPTCIVMEKGSVLPPVFSPYINHAVETGWPSHWRRLTIYQLKTNGICDPKLERSDIENIQQGIHQYSRGNSRDFLKLEELMSLKHIFTLNILLIGIAFSIEMLTEKAKLLVRSVKFRVILLIMIFPSTTNNYLP</sequence>
<comment type="similarity">
    <text evidence="2">Belongs to the glutamate-gated ion channel (TC 1.A.10.1) family.</text>
</comment>
<evidence type="ECO:0000256" key="10">
    <source>
        <dbReference type="ARBA" id="ARBA00023180"/>
    </source>
</evidence>
<keyword evidence="9 16" id="KW-0675">Receptor</keyword>
<dbReference type="Pfam" id="PF00060">
    <property type="entry name" value="Lig_chan"/>
    <property type="match status" value="1"/>
</dbReference>
<evidence type="ECO:0000256" key="8">
    <source>
        <dbReference type="ARBA" id="ARBA00023136"/>
    </source>
</evidence>
<keyword evidence="12" id="KW-0407">Ion channel</keyword>
<dbReference type="EMBL" id="LNIX01000001">
    <property type="protein sequence ID" value="OXA64669.1"/>
    <property type="molecule type" value="Genomic_DNA"/>
</dbReference>
<dbReference type="OrthoDB" id="6506757at2759"/>
<keyword evidence="8 13" id="KW-0472">Membrane</keyword>
<evidence type="ECO:0000256" key="9">
    <source>
        <dbReference type="ARBA" id="ARBA00023170"/>
    </source>
</evidence>
<dbReference type="Pfam" id="PF10613">
    <property type="entry name" value="Lig_chan-Glu_bd"/>
    <property type="match status" value="1"/>
</dbReference>
<proteinExistence type="inferred from homology"/>
<evidence type="ECO:0000256" key="4">
    <source>
        <dbReference type="ARBA" id="ARBA00022475"/>
    </source>
</evidence>
<keyword evidence="5 13" id="KW-0812">Transmembrane</keyword>
<dbReference type="InterPro" id="IPR052192">
    <property type="entry name" value="Insect_Ionotropic_Sensory_Rcpt"/>
</dbReference>
<dbReference type="GO" id="GO:0005886">
    <property type="term" value="C:plasma membrane"/>
    <property type="evidence" value="ECO:0007669"/>
    <property type="project" value="UniProtKB-SubCell"/>
</dbReference>
<keyword evidence="10" id="KW-0325">Glycoprotein</keyword>
<organism evidence="16 17">
    <name type="scientific">Folsomia candida</name>
    <name type="common">Springtail</name>
    <dbReference type="NCBI Taxonomy" id="158441"/>
    <lineage>
        <taxon>Eukaryota</taxon>
        <taxon>Metazoa</taxon>
        <taxon>Ecdysozoa</taxon>
        <taxon>Arthropoda</taxon>
        <taxon>Hexapoda</taxon>
        <taxon>Collembola</taxon>
        <taxon>Entomobryomorpha</taxon>
        <taxon>Isotomoidea</taxon>
        <taxon>Isotomidae</taxon>
        <taxon>Proisotominae</taxon>
        <taxon>Folsomia</taxon>
    </lineage>
</organism>
<evidence type="ECO:0000256" key="6">
    <source>
        <dbReference type="ARBA" id="ARBA00022989"/>
    </source>
</evidence>
<reference evidence="16 17" key="1">
    <citation type="submission" date="2015-12" db="EMBL/GenBank/DDBJ databases">
        <title>The genome of Folsomia candida.</title>
        <authorList>
            <person name="Faddeeva A."/>
            <person name="Derks M.F."/>
            <person name="Anvar Y."/>
            <person name="Smit S."/>
            <person name="Van Straalen N."/>
            <person name="Roelofs D."/>
        </authorList>
    </citation>
    <scope>NUCLEOTIDE SEQUENCE [LARGE SCALE GENOMIC DNA]</scope>
    <source>
        <strain evidence="16 17">VU population</strain>
        <tissue evidence="16">Whole body</tissue>
    </source>
</reference>
<dbReference type="Gene3D" id="3.40.190.10">
    <property type="entry name" value="Periplasmic binding protein-like II"/>
    <property type="match status" value="1"/>
</dbReference>
<dbReference type="InterPro" id="IPR001320">
    <property type="entry name" value="Iontro_rcpt_C"/>
</dbReference>
<evidence type="ECO:0000256" key="7">
    <source>
        <dbReference type="ARBA" id="ARBA00023065"/>
    </source>
</evidence>
<evidence type="ECO:0000313" key="17">
    <source>
        <dbReference type="Proteomes" id="UP000198287"/>
    </source>
</evidence>
<evidence type="ECO:0000313" key="16">
    <source>
        <dbReference type="EMBL" id="OXA64669.1"/>
    </source>
</evidence>
<dbReference type="AlphaFoldDB" id="A0A226F4G7"/>
<dbReference type="GO" id="GO:0050906">
    <property type="term" value="P:detection of stimulus involved in sensory perception"/>
    <property type="evidence" value="ECO:0007669"/>
    <property type="project" value="UniProtKB-ARBA"/>
</dbReference>
<evidence type="ECO:0000259" key="15">
    <source>
        <dbReference type="Pfam" id="PF10613"/>
    </source>
</evidence>
<evidence type="ECO:0000256" key="13">
    <source>
        <dbReference type="SAM" id="Phobius"/>
    </source>
</evidence>